<protein>
    <submittedName>
        <fullName evidence="3">Uncharacterized protein</fullName>
    </submittedName>
</protein>
<accession>A5KIU1</accession>
<dbReference type="EMBL" id="AAVP02000001">
    <property type="protein sequence ID" value="EDK25244.1"/>
    <property type="molecule type" value="Genomic_DNA"/>
</dbReference>
<evidence type="ECO:0000256" key="2">
    <source>
        <dbReference type="SAM" id="MobiDB-lite"/>
    </source>
</evidence>
<reference evidence="3 4" key="1">
    <citation type="submission" date="2007-03" db="EMBL/GenBank/DDBJ databases">
        <authorList>
            <person name="Fulton L."/>
            <person name="Clifton S."/>
            <person name="Fulton B."/>
            <person name="Xu J."/>
            <person name="Minx P."/>
            <person name="Pepin K.H."/>
            <person name="Johnson M."/>
            <person name="Thiruvilangam P."/>
            <person name="Bhonagiri V."/>
            <person name="Nash W.E."/>
            <person name="Mardis E.R."/>
            <person name="Wilson R.K."/>
        </authorList>
    </citation>
    <scope>NUCLEOTIDE SEQUENCE [LARGE SCALE GENOMIC DNA]</scope>
    <source>
        <strain evidence="3 4">ATCC 27756</strain>
    </source>
</reference>
<proteinExistence type="predicted"/>
<organism evidence="3 4">
    <name type="scientific">[Ruminococcus] torques ATCC 27756</name>
    <dbReference type="NCBI Taxonomy" id="411460"/>
    <lineage>
        <taxon>Bacteria</taxon>
        <taxon>Bacillati</taxon>
        <taxon>Bacillota</taxon>
        <taxon>Clostridia</taxon>
        <taxon>Lachnospirales</taxon>
        <taxon>Lachnospiraceae</taxon>
        <taxon>Mediterraneibacter</taxon>
    </lineage>
</organism>
<name>A5KIU1_9FIRM</name>
<feature type="region of interest" description="Disordered" evidence="2">
    <location>
        <begin position="111"/>
        <end position="163"/>
    </location>
</feature>
<feature type="coiled-coil region" evidence="1">
    <location>
        <begin position="7"/>
        <end position="34"/>
    </location>
</feature>
<dbReference type="AlphaFoldDB" id="A5KIU1"/>
<evidence type="ECO:0000313" key="4">
    <source>
        <dbReference type="Proteomes" id="UP000003577"/>
    </source>
</evidence>
<dbReference type="HOGENOM" id="CLU_039624_0_0_9"/>
<keyword evidence="1" id="KW-0175">Coiled coil</keyword>
<comment type="caution">
    <text evidence="3">The sequence shown here is derived from an EMBL/GenBank/DDBJ whole genome shotgun (WGS) entry which is preliminary data.</text>
</comment>
<sequence length="163" mass="19063">MKQKEQLTAQEQKLEELTLKIEDVETLLDDVSDVAYDKAVEVVTDTVRQETHKEDIRLIEETKKWVLSPERKAPQKERDYAAARLDGVITKIKRVMQSALAKIQKTLMQPEVKKAGKEQIKEKARESIRDKLAKDKLDADRDNRERWEREGRIAPTKKHDMEL</sequence>
<evidence type="ECO:0000256" key="1">
    <source>
        <dbReference type="SAM" id="Coils"/>
    </source>
</evidence>
<reference evidence="3 4" key="2">
    <citation type="submission" date="2007-04" db="EMBL/GenBank/DDBJ databases">
        <title>Draft genome sequence of Ruminococcus torques (ATCC 27756).</title>
        <authorList>
            <person name="Sudarsanam P."/>
            <person name="Ley R."/>
            <person name="Guruge J."/>
            <person name="Turnbaugh P.J."/>
            <person name="Mahowald M."/>
            <person name="Liep D."/>
            <person name="Gordon J."/>
        </authorList>
    </citation>
    <scope>NUCLEOTIDE SEQUENCE [LARGE SCALE GENOMIC DNA]</scope>
    <source>
        <strain evidence="3 4">ATCC 27756</strain>
    </source>
</reference>
<gene>
    <name evidence="3" type="ORF">RUMTOR_00137</name>
</gene>
<dbReference type="PaxDb" id="411460-RUMTOR_00137"/>
<evidence type="ECO:0000313" key="3">
    <source>
        <dbReference type="EMBL" id="EDK25244.1"/>
    </source>
</evidence>
<dbReference type="Proteomes" id="UP000003577">
    <property type="component" value="Unassembled WGS sequence"/>
</dbReference>